<evidence type="ECO:0008006" key="5">
    <source>
        <dbReference type="Google" id="ProtNLM"/>
    </source>
</evidence>
<dbReference type="GO" id="GO:0005634">
    <property type="term" value="C:nucleus"/>
    <property type="evidence" value="ECO:0007669"/>
    <property type="project" value="TreeGrafter"/>
</dbReference>
<evidence type="ECO:0000313" key="4">
    <source>
        <dbReference type="EMBL" id="CEK83440.1"/>
    </source>
</evidence>
<organism evidence="4">
    <name type="scientific">Arion vulgaris</name>
    <dbReference type="NCBI Taxonomy" id="1028688"/>
    <lineage>
        <taxon>Eukaryota</taxon>
        <taxon>Metazoa</taxon>
        <taxon>Spiralia</taxon>
        <taxon>Lophotrochozoa</taxon>
        <taxon>Mollusca</taxon>
        <taxon>Gastropoda</taxon>
        <taxon>Heterobranchia</taxon>
        <taxon>Euthyneura</taxon>
        <taxon>Panpulmonata</taxon>
        <taxon>Eupulmonata</taxon>
        <taxon>Stylommatophora</taxon>
        <taxon>Helicina</taxon>
        <taxon>Arionoidea</taxon>
        <taxon>Arionidae</taxon>
        <taxon>Arion</taxon>
    </lineage>
</organism>
<dbReference type="PANTHER" id="PTHR13261:SF0">
    <property type="entry name" value="BRCA2 AND CDKN1A-INTERACTING PROTEIN"/>
    <property type="match status" value="1"/>
</dbReference>
<dbReference type="InterPro" id="IPR025602">
    <property type="entry name" value="BCP1_family"/>
</dbReference>
<keyword evidence="3" id="KW-0732">Signal</keyword>
<protein>
    <recommendedName>
        <fullName evidence="5">Protein BCCIP homolog</fullName>
    </recommendedName>
</protein>
<gene>
    <name evidence="4" type="primary">ORF137016</name>
</gene>
<proteinExistence type="inferred from homology"/>
<dbReference type="AlphaFoldDB" id="A0A0B7AUB2"/>
<evidence type="ECO:0000256" key="1">
    <source>
        <dbReference type="ARBA" id="ARBA00006781"/>
    </source>
</evidence>
<feature type="signal peptide" evidence="3">
    <location>
        <begin position="1"/>
        <end position="25"/>
    </location>
</feature>
<feature type="region of interest" description="Disordered" evidence="2">
    <location>
        <begin position="44"/>
        <end position="69"/>
    </location>
</feature>
<dbReference type="Pfam" id="PF13862">
    <property type="entry name" value="BCCIP"/>
    <property type="match status" value="1"/>
</dbReference>
<dbReference type="EMBL" id="HACG01036575">
    <property type="protein sequence ID" value="CEK83440.1"/>
    <property type="molecule type" value="Transcribed_RNA"/>
</dbReference>
<evidence type="ECO:0000256" key="3">
    <source>
        <dbReference type="SAM" id="SignalP"/>
    </source>
</evidence>
<accession>A0A0B7AUB2</accession>
<sequence>PCVYQLQLLLQVVLILVLPFNLSRTDYRDMCNMNNSNKYVAKDAISTEDNDDDDELESDDEDLEDEEEVDENVGKVIDVAFDARPPCDSDFHGIKRLLQQLFVKYINDELSELSNLIVAQDFVGCVLKQDPGDDSEDSYDDDDDDDNVFAVSTVINISENQHMSCIEKINDLLISKCEENYKAEPSRMATLIRDPSKQIGFLISERFINIPPQVALPSYQSLKSDIETAVRKKRKFDFSHLVLISKTYKAKSAGPLGDELFFSNSEEQLFKEMSEFSFTFSVADQRDSLSDGTWDENGGEFESLRTIMVFDASALGQMIVKLQTELQQNS</sequence>
<name>A0A0B7AUB2_9EUPU</name>
<comment type="similarity">
    <text evidence="1">Belongs to the BCP1 family.</text>
</comment>
<feature type="non-terminal residue" evidence="4">
    <location>
        <position position="1"/>
    </location>
</feature>
<dbReference type="PIRSF" id="PIRSF028983">
    <property type="entry name" value="BCP1"/>
    <property type="match status" value="1"/>
</dbReference>
<feature type="chain" id="PRO_5002111593" description="Protein BCCIP homolog" evidence="3">
    <location>
        <begin position="26"/>
        <end position="330"/>
    </location>
</feature>
<evidence type="ECO:0000256" key="2">
    <source>
        <dbReference type="SAM" id="MobiDB-lite"/>
    </source>
</evidence>
<dbReference type="PANTHER" id="PTHR13261">
    <property type="entry name" value="BRCA2 AND CDKN1A INTERACTING PROTEIN"/>
    <property type="match status" value="1"/>
</dbReference>
<reference evidence="4" key="1">
    <citation type="submission" date="2014-12" db="EMBL/GenBank/DDBJ databases">
        <title>Insight into the proteome of Arion vulgaris.</title>
        <authorList>
            <person name="Aradska J."/>
            <person name="Bulat T."/>
            <person name="Smidak R."/>
            <person name="Sarate P."/>
            <person name="Gangsoo J."/>
            <person name="Sialana F."/>
            <person name="Bilban M."/>
            <person name="Lubec G."/>
        </authorList>
    </citation>
    <scope>NUCLEOTIDE SEQUENCE</scope>
    <source>
        <tissue evidence="4">Skin</tissue>
    </source>
</reference>
<feature type="compositionally biased region" description="Acidic residues" evidence="2">
    <location>
        <begin position="46"/>
        <end position="69"/>
    </location>
</feature>